<dbReference type="InterPro" id="IPR036412">
    <property type="entry name" value="HAD-like_sf"/>
</dbReference>
<dbReference type="SUPFAM" id="SSF56784">
    <property type="entry name" value="HAD-like"/>
    <property type="match status" value="1"/>
</dbReference>
<name>A0A433RU68_9BACL</name>
<protein>
    <recommendedName>
        <fullName evidence="3">Hydrolase</fullName>
    </recommendedName>
</protein>
<comment type="caution">
    <text evidence="1">The sequence shown here is derived from an EMBL/GenBank/DDBJ whole genome shotgun (WGS) entry which is preliminary data.</text>
</comment>
<gene>
    <name evidence="1" type="ORF">QI30_12360</name>
</gene>
<dbReference type="RefSeq" id="WP_126990965.1">
    <property type="nucleotide sequence ID" value="NZ_JTFC01000031.1"/>
</dbReference>
<dbReference type="InterPro" id="IPR023214">
    <property type="entry name" value="HAD_sf"/>
</dbReference>
<dbReference type="EMBL" id="JTFC01000031">
    <property type="protein sequence ID" value="RUS55700.1"/>
    <property type="molecule type" value="Genomic_DNA"/>
</dbReference>
<reference evidence="1 2" key="1">
    <citation type="submission" date="2014-11" db="EMBL/GenBank/DDBJ databases">
        <title>Genome sequence and analysis of novel Kurthia sp.</title>
        <authorList>
            <person name="Lawson J.N."/>
            <person name="Gonzalez J.E."/>
            <person name="Rinauldi L."/>
            <person name="Xuan Z."/>
            <person name="Firman A."/>
            <person name="Shaddox L."/>
            <person name="Trudeau A."/>
            <person name="Shah S."/>
            <person name="Reiman D."/>
        </authorList>
    </citation>
    <scope>NUCLEOTIDE SEQUENCE [LARGE SCALE GENOMIC DNA]</scope>
    <source>
        <strain evidence="1 2">3B1D</strain>
    </source>
</reference>
<evidence type="ECO:0008006" key="3">
    <source>
        <dbReference type="Google" id="ProtNLM"/>
    </source>
</evidence>
<dbReference type="Gene3D" id="3.40.50.1000">
    <property type="entry name" value="HAD superfamily/HAD-like"/>
    <property type="match status" value="1"/>
</dbReference>
<dbReference type="Pfam" id="PF08282">
    <property type="entry name" value="Hydrolase_3"/>
    <property type="match status" value="1"/>
</dbReference>
<evidence type="ECO:0000313" key="2">
    <source>
        <dbReference type="Proteomes" id="UP000288623"/>
    </source>
</evidence>
<proteinExistence type="predicted"/>
<evidence type="ECO:0000313" key="1">
    <source>
        <dbReference type="EMBL" id="RUS55700.1"/>
    </source>
</evidence>
<organism evidence="1 2">
    <name type="scientific">Candidatus Kurthia intestinigallinarum</name>
    <dbReference type="NCBI Taxonomy" id="1562256"/>
    <lineage>
        <taxon>Bacteria</taxon>
        <taxon>Bacillati</taxon>
        <taxon>Bacillota</taxon>
        <taxon>Bacilli</taxon>
        <taxon>Bacillales</taxon>
        <taxon>Caryophanaceae</taxon>
        <taxon>Kurthia</taxon>
    </lineage>
</organism>
<keyword evidence="2" id="KW-1185">Reference proteome</keyword>
<dbReference type="Gene3D" id="3.30.1240.10">
    <property type="match status" value="1"/>
</dbReference>
<sequence length="255" mass="28939">MQFVFNLDQAISYDNQPVSLNLQYMFDFLKDNGHQLIFTSTGAVRNMLLKLDRRFHNEAMISLEGAVICKEGALEQLSTFDQMDFETIQQLIEKYDATFLMEGEWDYCYTGGDYHAIAPTVDPAKLGQNVSLKKVGPISHITILAADGIEDMRLELSKQGFNVQSKGQENPQLLITPKRINKWHALQKLGVSEKNYVAIGSDLTDLAVLEHAEHASMIGFTMELAHYAESRLPNDEKVEKHIIDKCYELSKKYTV</sequence>
<dbReference type="Proteomes" id="UP000288623">
    <property type="component" value="Unassembled WGS sequence"/>
</dbReference>
<dbReference type="AlphaFoldDB" id="A0A433RU68"/>
<accession>A0A433RU68</accession>
<dbReference type="OrthoDB" id="1650327at2"/>